<feature type="transmembrane region" description="Helical" evidence="1">
    <location>
        <begin position="220"/>
        <end position="245"/>
    </location>
</feature>
<keyword evidence="1" id="KW-0812">Transmembrane</keyword>
<dbReference type="Proteomes" id="UP000468901">
    <property type="component" value="Unassembled WGS sequence"/>
</dbReference>
<name>A0A6N6VI26_9HYPH</name>
<proteinExistence type="predicted"/>
<accession>A0A6N6VI26</accession>
<gene>
    <name evidence="2" type="ORF">F2P47_07955</name>
</gene>
<feature type="transmembrane region" description="Helical" evidence="1">
    <location>
        <begin position="107"/>
        <end position="130"/>
    </location>
</feature>
<sequence>MSDPFLPSASPRKLDVLAAIKEAYRGAWVHFGQMLKLTWLPGLLYIALTIVAAMLDANANPALRFLLEIASLFLWPIIAVAWHRFILLGDAAPGAFHLHFGRREARFLMVSIFLGLLMLPGYIMAALTVAMNEGAANPSLSLVAFLGLIALLVAVYYFTRLLLLLPGVAVDEPIDPRLILERTRGNFWRLVLLMLLATLPIGVAFVVIGTVMLSLGLPTLIVFVLAAVFYIFFAIVGVAVLSIAYRELVGPPGTLAYDLDKPDAG</sequence>
<evidence type="ECO:0000313" key="3">
    <source>
        <dbReference type="Proteomes" id="UP000468901"/>
    </source>
</evidence>
<feature type="transmembrane region" description="Helical" evidence="1">
    <location>
        <begin position="142"/>
        <end position="167"/>
    </location>
</feature>
<evidence type="ECO:0008006" key="4">
    <source>
        <dbReference type="Google" id="ProtNLM"/>
    </source>
</evidence>
<reference evidence="2 3" key="1">
    <citation type="submission" date="2019-09" db="EMBL/GenBank/DDBJ databases">
        <title>Parvibaculum sedimenti sp. nov., isolated from sediment.</title>
        <authorList>
            <person name="Wang Y."/>
        </authorList>
    </citation>
    <scope>NUCLEOTIDE SEQUENCE [LARGE SCALE GENOMIC DNA]</scope>
    <source>
        <strain evidence="2 3">HXT-9</strain>
    </source>
</reference>
<keyword evidence="1" id="KW-0472">Membrane</keyword>
<comment type="caution">
    <text evidence="2">The sequence shown here is derived from an EMBL/GenBank/DDBJ whole genome shotgun (WGS) entry which is preliminary data.</text>
</comment>
<keyword evidence="3" id="KW-1185">Reference proteome</keyword>
<keyword evidence="1" id="KW-1133">Transmembrane helix</keyword>
<dbReference type="AlphaFoldDB" id="A0A6N6VI26"/>
<evidence type="ECO:0000313" key="2">
    <source>
        <dbReference type="EMBL" id="KAB7740453.1"/>
    </source>
</evidence>
<protein>
    <recommendedName>
        <fullName evidence="4">DUF4013 domain-containing protein</fullName>
    </recommendedName>
</protein>
<feature type="transmembrane region" description="Helical" evidence="1">
    <location>
        <begin position="65"/>
        <end position="87"/>
    </location>
</feature>
<feature type="transmembrane region" description="Helical" evidence="1">
    <location>
        <begin position="39"/>
        <end position="58"/>
    </location>
</feature>
<dbReference type="RefSeq" id="WP_152215818.1">
    <property type="nucleotide sequence ID" value="NZ_JBAQYD010000167.1"/>
</dbReference>
<evidence type="ECO:0000256" key="1">
    <source>
        <dbReference type="SAM" id="Phobius"/>
    </source>
</evidence>
<organism evidence="2 3">
    <name type="scientific">Parvibaculum sedimenti</name>
    <dbReference type="NCBI Taxonomy" id="2608632"/>
    <lineage>
        <taxon>Bacteria</taxon>
        <taxon>Pseudomonadati</taxon>
        <taxon>Pseudomonadota</taxon>
        <taxon>Alphaproteobacteria</taxon>
        <taxon>Hyphomicrobiales</taxon>
        <taxon>Parvibaculaceae</taxon>
        <taxon>Parvibaculum</taxon>
    </lineage>
</organism>
<feature type="transmembrane region" description="Helical" evidence="1">
    <location>
        <begin position="187"/>
        <end position="213"/>
    </location>
</feature>
<dbReference type="EMBL" id="WESC01000006">
    <property type="protein sequence ID" value="KAB7740453.1"/>
    <property type="molecule type" value="Genomic_DNA"/>
</dbReference>